<proteinExistence type="predicted"/>
<sequence length="111" mass="13270">MPRSQDGGNEPREPEASRNYREWLLEEWDFEDIPPPRHLLEGRENPPRRAPHMPEWPPIAPWDAPPNSNRRAQDSEEFSQLTDERKEAERAKVNTAKSRGRRTRKQRHKKR</sequence>
<feature type="region of interest" description="Disordered" evidence="1">
    <location>
        <begin position="33"/>
        <end position="111"/>
    </location>
</feature>
<feature type="compositionally biased region" description="Pro residues" evidence="1">
    <location>
        <begin position="54"/>
        <end position="64"/>
    </location>
</feature>
<reference evidence="2" key="2">
    <citation type="journal article" date="2021" name="Microbiol. Resour. Announc.">
        <title>Complete Genome Sequence of Polycladomyces abyssicola JIR-001T, Isolated from Hemipelagic Sediment in Deep Seawater.</title>
        <authorList>
            <person name="Tsubouchi T."/>
            <person name="Kaneko Y."/>
        </authorList>
    </citation>
    <scope>NUCLEOTIDE SEQUENCE</scope>
    <source>
        <strain evidence="2">JIR-001</strain>
    </source>
</reference>
<evidence type="ECO:0000313" key="3">
    <source>
        <dbReference type="Proteomes" id="UP000677436"/>
    </source>
</evidence>
<dbReference type="AlphaFoldDB" id="A0A8D5ZMY3"/>
<evidence type="ECO:0000256" key="1">
    <source>
        <dbReference type="SAM" id="MobiDB-lite"/>
    </source>
</evidence>
<dbReference type="Proteomes" id="UP000677436">
    <property type="component" value="Chromosome"/>
</dbReference>
<accession>A0A8D5ZMY3</accession>
<organism evidence="2 3">
    <name type="scientific">Polycladomyces abyssicola</name>
    <dbReference type="NCBI Taxonomy" id="1125966"/>
    <lineage>
        <taxon>Bacteria</taxon>
        <taxon>Bacillati</taxon>
        <taxon>Bacillota</taxon>
        <taxon>Bacilli</taxon>
        <taxon>Bacillales</taxon>
        <taxon>Thermoactinomycetaceae</taxon>
        <taxon>Polycladomyces</taxon>
    </lineage>
</organism>
<dbReference type="EMBL" id="AP024601">
    <property type="protein sequence ID" value="BCU82170.1"/>
    <property type="molecule type" value="Genomic_DNA"/>
</dbReference>
<feature type="compositionally biased region" description="Basic residues" evidence="1">
    <location>
        <begin position="98"/>
        <end position="111"/>
    </location>
</feature>
<gene>
    <name evidence="2" type="ORF">JIR001_19530</name>
</gene>
<feature type="compositionally biased region" description="Basic and acidic residues" evidence="1">
    <location>
        <begin position="82"/>
        <end position="92"/>
    </location>
</feature>
<keyword evidence="3" id="KW-1185">Reference proteome</keyword>
<name>A0A8D5ZMY3_9BACL</name>
<protein>
    <submittedName>
        <fullName evidence="2">Uncharacterized protein</fullName>
    </submittedName>
</protein>
<feature type="compositionally biased region" description="Basic and acidic residues" evidence="1">
    <location>
        <begin position="34"/>
        <end position="47"/>
    </location>
</feature>
<reference evidence="2" key="1">
    <citation type="journal article" date="2013" name="Int. J. Syst. Evol. Microbiol.">
        <title>Polycladomyces abyssicola gen. nov., sp. nov., a thermophilic filamentous bacterium isolated from hemipelagic sediment.</title>
        <authorList>
            <person name="Tsubouchi T."/>
            <person name="Shimane Y."/>
            <person name="Mori K."/>
            <person name="Usui K."/>
            <person name="Hiraki T."/>
            <person name="Tame A."/>
            <person name="Uematsu K."/>
            <person name="Maruyama T."/>
            <person name="Hatada Y."/>
        </authorList>
    </citation>
    <scope>NUCLEOTIDE SEQUENCE</scope>
    <source>
        <strain evidence="2">JIR-001</strain>
    </source>
</reference>
<evidence type="ECO:0000313" key="2">
    <source>
        <dbReference type="EMBL" id="BCU82170.1"/>
    </source>
</evidence>
<dbReference type="KEGG" id="pabs:JIR001_19530"/>